<comment type="caution">
    <text evidence="2">The sequence shown here is derived from an EMBL/GenBank/DDBJ whole genome shotgun (WGS) entry which is preliminary data.</text>
</comment>
<reference evidence="2 3" key="1">
    <citation type="journal article" date="2021" name="Sci. Rep.">
        <title>The distribution of antibiotic resistance genes in chicken gut microbiota commensals.</title>
        <authorList>
            <person name="Juricova H."/>
            <person name="Matiasovicova J."/>
            <person name="Kubasova T."/>
            <person name="Cejkova D."/>
            <person name="Rychlik I."/>
        </authorList>
    </citation>
    <scope>NUCLEOTIDE SEQUENCE [LARGE SCALE GENOMIC DNA]</scope>
    <source>
        <strain evidence="2 3">An411</strain>
    </source>
</reference>
<protein>
    <submittedName>
        <fullName evidence="2">Uncharacterized protein</fullName>
    </submittedName>
</protein>
<evidence type="ECO:0000256" key="1">
    <source>
        <dbReference type="SAM" id="Phobius"/>
    </source>
</evidence>
<feature type="transmembrane region" description="Helical" evidence="1">
    <location>
        <begin position="50"/>
        <end position="69"/>
    </location>
</feature>
<evidence type="ECO:0000313" key="2">
    <source>
        <dbReference type="EMBL" id="MBM6852088.1"/>
    </source>
</evidence>
<dbReference type="EMBL" id="JACSNX010000022">
    <property type="protein sequence ID" value="MBM6852088.1"/>
    <property type="molecule type" value="Genomic_DNA"/>
</dbReference>
<feature type="transmembrane region" description="Helical" evidence="1">
    <location>
        <begin position="81"/>
        <end position="103"/>
    </location>
</feature>
<proteinExistence type="predicted"/>
<gene>
    <name evidence="2" type="ORF">H9X91_11625</name>
</gene>
<keyword evidence="1" id="KW-1133">Transmembrane helix</keyword>
<feature type="transmembrane region" description="Helical" evidence="1">
    <location>
        <begin position="20"/>
        <end position="43"/>
    </location>
</feature>
<sequence>MIQLFLNSGLDVLRYGLQNGSVRLFLAAELVFVLLGAVCGVLARSGKRQFICLSVPGVLGCALFLYINSDLGRMALTDAHIWLPPLAEDLVAFSIVSCAVLAFRTRRGRTDGGRR</sequence>
<accession>A0ABS2FXC4</accession>
<name>A0ABS2FXC4_9FIRM</name>
<keyword evidence="1" id="KW-0812">Transmembrane</keyword>
<dbReference type="RefSeq" id="WP_204805248.1">
    <property type="nucleotide sequence ID" value="NZ_JACSNX010000022.1"/>
</dbReference>
<evidence type="ECO:0000313" key="3">
    <source>
        <dbReference type="Proteomes" id="UP000719500"/>
    </source>
</evidence>
<dbReference type="Proteomes" id="UP000719500">
    <property type="component" value="Unassembled WGS sequence"/>
</dbReference>
<keyword evidence="1" id="KW-0472">Membrane</keyword>
<organism evidence="2 3">
    <name type="scientific">Oscillibacter valericigenes</name>
    <dbReference type="NCBI Taxonomy" id="351091"/>
    <lineage>
        <taxon>Bacteria</taxon>
        <taxon>Bacillati</taxon>
        <taxon>Bacillota</taxon>
        <taxon>Clostridia</taxon>
        <taxon>Eubacteriales</taxon>
        <taxon>Oscillospiraceae</taxon>
        <taxon>Oscillibacter</taxon>
    </lineage>
</organism>
<keyword evidence="3" id="KW-1185">Reference proteome</keyword>